<dbReference type="Proteomes" id="UP000078148">
    <property type="component" value="Chromosome"/>
</dbReference>
<dbReference type="OrthoDB" id="32510at2"/>
<dbReference type="STRING" id="1616788.AR543_01435"/>
<reference evidence="1 2" key="2">
    <citation type="journal article" date="2016" name="Int. J. Syst. Evol. Microbiol.">
        <title>Paenibacillus bovis sp. nov., isolated from raw yak (Bos grunniens) milk.</title>
        <authorList>
            <person name="Gao C."/>
            <person name="Han J."/>
            <person name="Liu Z."/>
            <person name="Xu X."/>
            <person name="Hang F."/>
            <person name="Wu Z."/>
        </authorList>
    </citation>
    <scope>NUCLEOTIDE SEQUENCE [LARGE SCALE GENOMIC DNA]</scope>
    <source>
        <strain evidence="1 2">BD3526</strain>
    </source>
</reference>
<proteinExistence type="predicted"/>
<reference evidence="2" key="1">
    <citation type="submission" date="2015-10" db="EMBL/GenBank/DDBJ databases">
        <title>Genome of Paenibacillus bovis sp. nov.</title>
        <authorList>
            <person name="Wu Z."/>
            <person name="Gao C."/>
            <person name="Liu Z."/>
            <person name="Zheng H."/>
        </authorList>
    </citation>
    <scope>NUCLEOTIDE SEQUENCE [LARGE SCALE GENOMIC DNA]</scope>
    <source>
        <strain evidence="2">BD3526</strain>
    </source>
</reference>
<accession>A0A172ZB04</accession>
<dbReference type="EMBL" id="CP013023">
    <property type="protein sequence ID" value="ANF94824.1"/>
    <property type="molecule type" value="Genomic_DNA"/>
</dbReference>
<dbReference type="InterPro" id="IPR000944">
    <property type="entry name" value="Tscrpt_reg_Rrf2"/>
</dbReference>
<dbReference type="PROSITE" id="PS51197">
    <property type="entry name" value="HTH_RRF2_2"/>
    <property type="match status" value="1"/>
</dbReference>
<dbReference type="PROSITE" id="PS01332">
    <property type="entry name" value="HTH_RRF2_1"/>
    <property type="match status" value="1"/>
</dbReference>
<evidence type="ECO:0000313" key="1">
    <source>
        <dbReference type="EMBL" id="ANF94824.1"/>
    </source>
</evidence>
<evidence type="ECO:0000313" key="2">
    <source>
        <dbReference type="Proteomes" id="UP000078148"/>
    </source>
</evidence>
<dbReference type="GO" id="GO:0005829">
    <property type="term" value="C:cytosol"/>
    <property type="evidence" value="ECO:0007669"/>
    <property type="project" value="TreeGrafter"/>
</dbReference>
<keyword evidence="2" id="KW-1185">Reference proteome</keyword>
<gene>
    <name evidence="1" type="ORF">AR543_01435</name>
</gene>
<dbReference type="Pfam" id="PF02082">
    <property type="entry name" value="Rrf2"/>
    <property type="match status" value="1"/>
</dbReference>
<name>A0A172ZB04_9BACL</name>
<protein>
    <submittedName>
        <fullName evidence="1">Transcriptional regulator</fullName>
    </submittedName>
</protein>
<dbReference type="InterPro" id="IPR030489">
    <property type="entry name" value="TR_Rrf2-type_CS"/>
</dbReference>
<dbReference type="PANTHER" id="PTHR33221">
    <property type="entry name" value="WINGED HELIX-TURN-HELIX TRANSCRIPTIONAL REGULATOR, RRF2 FAMILY"/>
    <property type="match status" value="1"/>
</dbReference>
<organism evidence="1 2">
    <name type="scientific">Paenibacillus bovis</name>
    <dbReference type="NCBI Taxonomy" id="1616788"/>
    <lineage>
        <taxon>Bacteria</taxon>
        <taxon>Bacillati</taxon>
        <taxon>Bacillota</taxon>
        <taxon>Bacilli</taxon>
        <taxon>Bacillales</taxon>
        <taxon>Paenibacillaceae</taxon>
        <taxon>Paenibacillus</taxon>
    </lineage>
</organism>
<dbReference type="InterPro" id="IPR036388">
    <property type="entry name" value="WH-like_DNA-bd_sf"/>
</dbReference>
<dbReference type="RefSeq" id="WP_060531171.1">
    <property type="nucleotide sequence ID" value="NZ_CP013023.1"/>
</dbReference>
<dbReference type="AlphaFoldDB" id="A0A172ZB04"/>
<dbReference type="SUPFAM" id="SSF46785">
    <property type="entry name" value="Winged helix' DNA-binding domain"/>
    <property type="match status" value="1"/>
</dbReference>
<dbReference type="KEGG" id="pbv:AR543_01435"/>
<dbReference type="Gene3D" id="1.10.10.10">
    <property type="entry name" value="Winged helix-like DNA-binding domain superfamily/Winged helix DNA-binding domain"/>
    <property type="match status" value="1"/>
</dbReference>
<dbReference type="PANTHER" id="PTHR33221:SF15">
    <property type="entry name" value="HTH-TYPE TRANSCRIPTIONAL REGULATOR YWGB-RELATED"/>
    <property type="match status" value="1"/>
</dbReference>
<dbReference type="GO" id="GO:0003700">
    <property type="term" value="F:DNA-binding transcription factor activity"/>
    <property type="evidence" value="ECO:0007669"/>
    <property type="project" value="TreeGrafter"/>
</dbReference>
<sequence>MSAANKGIPIGPPHFKIAVHALVWLAKNNSILSSAMIASQLDTHATFLRRFMQSLTVAGIVESKGGREGGYILNKPAHLISLGDVYLAVNTGTGPELNVNCNKASEQLDLEIEKILFESEKETIEYLKQFTISDLMNKIDDFSY</sequence>
<dbReference type="InterPro" id="IPR036390">
    <property type="entry name" value="WH_DNA-bd_sf"/>
</dbReference>